<keyword evidence="1" id="KW-0175">Coiled coil</keyword>
<dbReference type="Proteomes" id="UP000218702">
    <property type="component" value="Chromosome"/>
</dbReference>
<dbReference type="KEGG" id="dcm:NIES806_43720"/>
<proteinExistence type="predicted"/>
<name>A0A1Z4V9L3_9CYAN</name>
<feature type="coiled-coil region" evidence="1">
    <location>
        <begin position="69"/>
        <end position="96"/>
    </location>
</feature>
<evidence type="ECO:0000256" key="1">
    <source>
        <dbReference type="SAM" id="Coils"/>
    </source>
</evidence>
<protein>
    <submittedName>
        <fullName evidence="2">Uncharacterized protein</fullName>
    </submittedName>
</protein>
<keyword evidence="3" id="KW-1185">Reference proteome</keyword>
<gene>
    <name evidence="2" type="ORF">NIES806_43720</name>
</gene>
<organism evidence="2 3">
    <name type="scientific">Dolichospermum compactum NIES-806</name>
    <dbReference type="NCBI Taxonomy" id="1973481"/>
    <lineage>
        <taxon>Bacteria</taxon>
        <taxon>Bacillati</taxon>
        <taxon>Cyanobacteriota</taxon>
        <taxon>Cyanophyceae</taxon>
        <taxon>Nostocales</taxon>
        <taxon>Aphanizomenonaceae</taxon>
        <taxon>Dolichospermum</taxon>
        <taxon>Dolichospermum compactum</taxon>
    </lineage>
</organism>
<dbReference type="RefSeq" id="WP_096670546.1">
    <property type="nucleotide sequence ID" value="NZ_AP018316.1"/>
</dbReference>
<accession>A0A1Z4V9L3</accession>
<dbReference type="EMBL" id="AP018316">
    <property type="protein sequence ID" value="BAZ88138.1"/>
    <property type="molecule type" value="Genomic_DNA"/>
</dbReference>
<dbReference type="AlphaFoldDB" id="A0A1Z4V9L3"/>
<evidence type="ECO:0000313" key="2">
    <source>
        <dbReference type="EMBL" id="BAZ88138.1"/>
    </source>
</evidence>
<sequence length="124" mass="14231">MLEPTTLAIEATKIVFKVLDNVTEGGLQEVGKQILNYLQEKLRLNFQLEQGKQDTALLQTIILDKVLEDNQFKNDLEQLVLRFEKLENTNNSAKVLQNNQYGSNISADNIINPQFINNPQIFRK</sequence>
<evidence type="ECO:0000313" key="3">
    <source>
        <dbReference type="Proteomes" id="UP000218702"/>
    </source>
</evidence>
<reference evidence="2 3" key="1">
    <citation type="submission" date="2017-06" db="EMBL/GenBank/DDBJ databases">
        <title>Genome sequencing of cyanobaciteial culture collection at National Institute for Environmental Studies (NIES).</title>
        <authorList>
            <person name="Hirose Y."/>
            <person name="Shimura Y."/>
            <person name="Fujisawa T."/>
            <person name="Nakamura Y."/>
            <person name="Kawachi M."/>
        </authorList>
    </citation>
    <scope>NUCLEOTIDE SEQUENCE [LARGE SCALE GENOMIC DNA]</scope>
    <source>
        <strain evidence="2 3">NIES-806</strain>
    </source>
</reference>